<dbReference type="SUPFAM" id="SSF48371">
    <property type="entry name" value="ARM repeat"/>
    <property type="match status" value="1"/>
</dbReference>
<dbReference type="PANTHER" id="PTHR14911">
    <property type="entry name" value="THUMP DOMAIN-CONTAINING"/>
    <property type="match status" value="1"/>
</dbReference>
<dbReference type="Pfam" id="PF13646">
    <property type="entry name" value="HEAT_2"/>
    <property type="match status" value="1"/>
</dbReference>
<proteinExistence type="predicted"/>
<dbReference type="GO" id="GO:0016423">
    <property type="term" value="F:tRNA (guanine) methyltransferase activity"/>
    <property type="evidence" value="ECO:0007669"/>
    <property type="project" value="TreeGrafter"/>
</dbReference>
<protein>
    <submittedName>
        <fullName evidence="3">Methyltransferase</fullName>
    </submittedName>
</protein>
<keyword evidence="3" id="KW-0808">Transferase</keyword>
<dbReference type="PANTHER" id="PTHR14911:SF13">
    <property type="entry name" value="TRNA (GUANINE(6)-N2)-METHYLTRANSFERASE THUMP3"/>
    <property type="match status" value="1"/>
</dbReference>
<dbReference type="RefSeq" id="WP_260793636.1">
    <property type="nucleotide sequence ID" value="NZ_CP093313.1"/>
</dbReference>
<dbReference type="AlphaFoldDB" id="A0A9J7BMM5"/>
<dbReference type="Gene3D" id="3.40.50.150">
    <property type="entry name" value="Vaccinia Virus protein VP39"/>
    <property type="match status" value="1"/>
</dbReference>
<dbReference type="KEGG" id="orp:MOP44_26700"/>
<feature type="domain" description="Ribosomal RNA large subunit methyltransferase K/L-like methyltransferase" evidence="2">
    <location>
        <begin position="333"/>
        <end position="466"/>
    </location>
</feature>
<feature type="compositionally biased region" description="Basic residues" evidence="1">
    <location>
        <begin position="512"/>
        <end position="522"/>
    </location>
</feature>
<accession>A0A9J7BMM5</accession>
<feature type="region of interest" description="Disordered" evidence="1">
    <location>
        <begin position="499"/>
        <end position="522"/>
    </location>
</feature>
<dbReference type="GO" id="GO:0030488">
    <property type="term" value="P:tRNA methylation"/>
    <property type="evidence" value="ECO:0007669"/>
    <property type="project" value="TreeGrafter"/>
</dbReference>
<dbReference type="EMBL" id="CP093313">
    <property type="protein sequence ID" value="UWZ84132.1"/>
    <property type="molecule type" value="Genomic_DNA"/>
</dbReference>
<dbReference type="Gene3D" id="1.25.10.10">
    <property type="entry name" value="Leucine-rich Repeat Variant"/>
    <property type="match status" value="1"/>
</dbReference>
<dbReference type="PROSITE" id="PS00092">
    <property type="entry name" value="N6_MTASE"/>
    <property type="match status" value="1"/>
</dbReference>
<sequence length="522" mass="56928">MGLDGWPQLLEDLASEDNTRAENAGKALLADARRALPLILDALPSVASGARRRLAFLAGEAGVLTRQLERPRLSLQPLLDDDDWKVRRNAAIGLGKLGQDEAAARSILRCLDNETDARVRQSMILAFGHTASSAALADEFDRCAWAEAEHLAAQKVRDTLRARFGAVSEVPADAVLGERAALELWCRSGVADLMAQEAQERQLTSEPLAADRIRLKSPARLSHLLEVRTALYPTLVHSANTADPDALGRQFAASPVAQEMKRLSGPATRYRISLPAQFASAGKREWIERFTTHCAGLQNAATGYEWELIVRRTGKHCLIGARPIAGHDERFAYRKQDRPASLHPTLAAAAARFYMPSPNAVVLDPFCGSGTLLAECALRGAYARLLGWDIDRAAIESARVNLDGLRDLTLTRVDMRSAEPPKDLSLIISNPPYGQRVLDRASARRLHLALDTLAQRALLPGGLLVVFRPPDFPSPARFELLERRRIDAGGLSVDLIVGRKTGADSRPGRGVPARRKTGARKP</sequence>
<name>A0A9J7BMM5_9BACT</name>
<dbReference type="InterPro" id="IPR029063">
    <property type="entry name" value="SAM-dependent_MTases_sf"/>
</dbReference>
<dbReference type="Proteomes" id="UP001059380">
    <property type="component" value="Chromosome"/>
</dbReference>
<dbReference type="InterPro" id="IPR000241">
    <property type="entry name" value="RlmKL-like_Mtase"/>
</dbReference>
<dbReference type="Pfam" id="PF01170">
    <property type="entry name" value="UPF0020"/>
    <property type="match status" value="1"/>
</dbReference>
<dbReference type="InterPro" id="IPR011989">
    <property type="entry name" value="ARM-like"/>
</dbReference>
<evidence type="ECO:0000313" key="4">
    <source>
        <dbReference type="Proteomes" id="UP001059380"/>
    </source>
</evidence>
<evidence type="ECO:0000256" key="1">
    <source>
        <dbReference type="SAM" id="MobiDB-lite"/>
    </source>
</evidence>
<dbReference type="PRINTS" id="PR00507">
    <property type="entry name" value="N12N6MTFRASE"/>
</dbReference>
<gene>
    <name evidence="3" type="ORF">MOP44_26700</name>
</gene>
<keyword evidence="3" id="KW-0489">Methyltransferase</keyword>
<dbReference type="GO" id="GO:0003676">
    <property type="term" value="F:nucleic acid binding"/>
    <property type="evidence" value="ECO:0007669"/>
    <property type="project" value="InterPro"/>
</dbReference>
<dbReference type="CDD" id="cd02440">
    <property type="entry name" value="AdoMet_MTases"/>
    <property type="match status" value="1"/>
</dbReference>
<evidence type="ECO:0000313" key="3">
    <source>
        <dbReference type="EMBL" id="UWZ84132.1"/>
    </source>
</evidence>
<keyword evidence="4" id="KW-1185">Reference proteome</keyword>
<dbReference type="InterPro" id="IPR002052">
    <property type="entry name" value="DNA_methylase_N6_adenine_CS"/>
</dbReference>
<dbReference type="InterPro" id="IPR016024">
    <property type="entry name" value="ARM-type_fold"/>
</dbReference>
<organism evidence="3 4">
    <name type="scientific">Occallatibacter riparius</name>
    <dbReference type="NCBI Taxonomy" id="1002689"/>
    <lineage>
        <taxon>Bacteria</taxon>
        <taxon>Pseudomonadati</taxon>
        <taxon>Acidobacteriota</taxon>
        <taxon>Terriglobia</taxon>
        <taxon>Terriglobales</taxon>
        <taxon>Acidobacteriaceae</taxon>
        <taxon>Occallatibacter</taxon>
    </lineage>
</organism>
<dbReference type="SUPFAM" id="SSF53335">
    <property type="entry name" value="S-adenosyl-L-methionine-dependent methyltransferases"/>
    <property type="match status" value="1"/>
</dbReference>
<evidence type="ECO:0000259" key="2">
    <source>
        <dbReference type="Pfam" id="PF01170"/>
    </source>
</evidence>
<reference evidence="3" key="1">
    <citation type="submission" date="2021-04" db="EMBL/GenBank/DDBJ databases">
        <title>Phylogenetic analysis of Acidobacteriaceae.</title>
        <authorList>
            <person name="Qiu L."/>
            <person name="Zhang Q."/>
        </authorList>
    </citation>
    <scope>NUCLEOTIDE SEQUENCE</scope>
    <source>
        <strain evidence="3">DSM 25168</strain>
    </source>
</reference>